<evidence type="ECO:0000313" key="5">
    <source>
        <dbReference type="EMBL" id="BBC33782.1"/>
    </source>
</evidence>
<dbReference type="Gene3D" id="3.40.630.30">
    <property type="match status" value="1"/>
</dbReference>
<reference evidence="5 6" key="1">
    <citation type="journal article" date="2010" name="ChemBioChem">
        <title>Cloning and characterization of the biosynthetic gene cluster of 16-membered macrolide antibiotic FD-891: involvement of a dual functional cytochrome P450 monooxygenase catalyzing epoxidation and hydroxylation.</title>
        <authorList>
            <person name="Kudo F."/>
            <person name="Motegi A."/>
            <person name="Mizoue K."/>
            <person name="Eguchi T."/>
        </authorList>
    </citation>
    <scope>NUCLEOTIDE SEQUENCE [LARGE SCALE GENOMIC DNA]</scope>
    <source>
        <strain evidence="5 6">A-8890</strain>
    </source>
</reference>
<dbReference type="Proteomes" id="UP001321542">
    <property type="component" value="Chromosome"/>
</dbReference>
<proteinExistence type="inferred from homology"/>
<comment type="similarity">
    <text evidence="3">Belongs to the acetyltransferase family. RimJ subfamily.</text>
</comment>
<gene>
    <name evidence="5" type="ORF">SGFS_050760</name>
</gene>
<protein>
    <recommendedName>
        <fullName evidence="4">N-acetyltransferase domain-containing protein</fullName>
    </recommendedName>
</protein>
<evidence type="ECO:0000259" key="4">
    <source>
        <dbReference type="PROSITE" id="PS51186"/>
    </source>
</evidence>
<dbReference type="Pfam" id="PF13302">
    <property type="entry name" value="Acetyltransf_3"/>
    <property type="match status" value="1"/>
</dbReference>
<dbReference type="EMBL" id="AP018448">
    <property type="protein sequence ID" value="BBC33782.1"/>
    <property type="molecule type" value="Genomic_DNA"/>
</dbReference>
<keyword evidence="6" id="KW-1185">Reference proteome</keyword>
<feature type="domain" description="N-acetyltransferase" evidence="4">
    <location>
        <begin position="2"/>
        <end position="163"/>
    </location>
</feature>
<dbReference type="InterPro" id="IPR051531">
    <property type="entry name" value="N-acetyltransferase"/>
</dbReference>
<dbReference type="PANTHER" id="PTHR43792:SF8">
    <property type="entry name" value="[RIBOSOMAL PROTEIN US5]-ALANINE N-ACETYLTRANSFERASE"/>
    <property type="match status" value="1"/>
</dbReference>
<keyword evidence="2" id="KW-0012">Acyltransferase</keyword>
<dbReference type="InterPro" id="IPR016181">
    <property type="entry name" value="Acyl_CoA_acyltransferase"/>
</dbReference>
<evidence type="ECO:0000313" key="6">
    <source>
        <dbReference type="Proteomes" id="UP001321542"/>
    </source>
</evidence>
<name>A0ABN5VNN7_9ACTN</name>
<dbReference type="InterPro" id="IPR000182">
    <property type="entry name" value="GNAT_dom"/>
</dbReference>
<dbReference type="PROSITE" id="PS51186">
    <property type="entry name" value="GNAT"/>
    <property type="match status" value="1"/>
</dbReference>
<organism evidence="5 6">
    <name type="scientific">Streptomyces graminofaciens</name>
    <dbReference type="NCBI Taxonomy" id="68212"/>
    <lineage>
        <taxon>Bacteria</taxon>
        <taxon>Bacillati</taxon>
        <taxon>Actinomycetota</taxon>
        <taxon>Actinomycetes</taxon>
        <taxon>Kitasatosporales</taxon>
        <taxon>Streptomycetaceae</taxon>
        <taxon>Streptomyces</taxon>
    </lineage>
</organism>
<evidence type="ECO:0000256" key="2">
    <source>
        <dbReference type="ARBA" id="ARBA00023315"/>
    </source>
</evidence>
<keyword evidence="1" id="KW-0808">Transferase</keyword>
<evidence type="ECO:0000256" key="1">
    <source>
        <dbReference type="ARBA" id="ARBA00022679"/>
    </source>
</evidence>
<reference evidence="5 6" key="2">
    <citation type="journal article" date="2023" name="ChemBioChem">
        <title>Acyltransferase Domain Exchange between Two Independent Type I Polyketide Synthases in the Same Producer Strain of Macrolide Antibiotics.</title>
        <authorList>
            <person name="Kudo F."/>
            <person name="Kishikawa K."/>
            <person name="Tsuboi K."/>
            <person name="Kido T."/>
            <person name="Usui T."/>
            <person name="Hashimoto J."/>
            <person name="Shin-Ya K."/>
            <person name="Miyanaga A."/>
            <person name="Eguchi T."/>
        </authorList>
    </citation>
    <scope>NUCLEOTIDE SEQUENCE [LARGE SCALE GENOMIC DNA]</scope>
    <source>
        <strain evidence="5 6">A-8890</strain>
    </source>
</reference>
<dbReference type="PANTHER" id="PTHR43792">
    <property type="entry name" value="GNAT FAMILY, PUTATIVE (AFU_ORTHOLOGUE AFUA_3G00765)-RELATED-RELATED"/>
    <property type="match status" value="1"/>
</dbReference>
<accession>A0ABN5VNN7</accession>
<evidence type="ECO:0000256" key="3">
    <source>
        <dbReference type="ARBA" id="ARBA00038502"/>
    </source>
</evidence>
<dbReference type="RefSeq" id="WP_286253535.1">
    <property type="nucleotide sequence ID" value="NZ_AP018448.1"/>
</dbReference>
<sequence length="172" mass="18482">MLKLERLTPDHADALLAFETENRAYFARSISDRGDAYFTDFAARHQALLDEQETGACHFHVVLDDKGELIARVNLVDVTPDGSAELGYRVGERAAGKGVATAAVGMVWRVAAERYGLTSLTAVTTVDNTASRTVLERNGFTLVGDVTVMGQPGVAYQLRGAGPAEATREGRP</sequence>
<dbReference type="SUPFAM" id="SSF55729">
    <property type="entry name" value="Acyl-CoA N-acyltransferases (Nat)"/>
    <property type="match status" value="1"/>
</dbReference>